<dbReference type="InterPro" id="IPR027417">
    <property type="entry name" value="P-loop_NTPase"/>
</dbReference>
<accession>A0A0F9H5J8</accession>
<proteinExistence type="predicted"/>
<sequence>MIQTDIIQSYISDPDDLVKMSEAFFQVPDPLTGEWTPIKNYDYGKEYLQDENDTINILKSRQAGISWVSVMKALMKAMKRKRYRKIYISIGEREA</sequence>
<feature type="non-terminal residue" evidence="1">
    <location>
        <position position="95"/>
    </location>
</feature>
<comment type="caution">
    <text evidence="1">The sequence shown here is derived from an EMBL/GenBank/DDBJ whole genome shotgun (WGS) entry which is preliminary data.</text>
</comment>
<evidence type="ECO:0000313" key="1">
    <source>
        <dbReference type="EMBL" id="KKL70552.1"/>
    </source>
</evidence>
<reference evidence="1" key="1">
    <citation type="journal article" date="2015" name="Nature">
        <title>Complex archaea that bridge the gap between prokaryotes and eukaryotes.</title>
        <authorList>
            <person name="Spang A."/>
            <person name="Saw J.H."/>
            <person name="Jorgensen S.L."/>
            <person name="Zaremba-Niedzwiedzka K."/>
            <person name="Martijn J."/>
            <person name="Lind A.E."/>
            <person name="van Eijk R."/>
            <person name="Schleper C."/>
            <person name="Guy L."/>
            <person name="Ettema T.J."/>
        </authorList>
    </citation>
    <scope>NUCLEOTIDE SEQUENCE</scope>
</reference>
<dbReference type="EMBL" id="LAZR01025862">
    <property type="protein sequence ID" value="KKL70552.1"/>
    <property type="molecule type" value="Genomic_DNA"/>
</dbReference>
<organism evidence="1">
    <name type="scientific">marine sediment metagenome</name>
    <dbReference type="NCBI Taxonomy" id="412755"/>
    <lineage>
        <taxon>unclassified sequences</taxon>
        <taxon>metagenomes</taxon>
        <taxon>ecological metagenomes</taxon>
    </lineage>
</organism>
<gene>
    <name evidence="1" type="ORF">LCGC14_2103710</name>
</gene>
<name>A0A0F9H5J8_9ZZZZ</name>
<dbReference type="Gene3D" id="3.40.50.300">
    <property type="entry name" value="P-loop containing nucleotide triphosphate hydrolases"/>
    <property type="match status" value="1"/>
</dbReference>
<protein>
    <submittedName>
        <fullName evidence="1">Uncharacterized protein</fullName>
    </submittedName>
</protein>
<dbReference type="AlphaFoldDB" id="A0A0F9H5J8"/>